<evidence type="ECO:0000256" key="1">
    <source>
        <dbReference type="SAM" id="SignalP"/>
    </source>
</evidence>
<name>A0ABT0J1R2_9MICO</name>
<dbReference type="Pfam" id="PF12697">
    <property type="entry name" value="Abhydrolase_6"/>
    <property type="match status" value="1"/>
</dbReference>
<feature type="chain" id="PRO_5047214426" evidence="1">
    <location>
        <begin position="35"/>
        <end position="288"/>
    </location>
</feature>
<dbReference type="Proteomes" id="UP001651050">
    <property type="component" value="Unassembled WGS sequence"/>
</dbReference>
<dbReference type="EMBL" id="JALQCY010000002">
    <property type="protein sequence ID" value="MCK9793425.1"/>
    <property type="molecule type" value="Genomic_DNA"/>
</dbReference>
<dbReference type="RefSeq" id="WP_416343274.1">
    <property type="nucleotide sequence ID" value="NZ_JALQCY010000002.1"/>
</dbReference>
<evidence type="ECO:0000313" key="4">
    <source>
        <dbReference type="Proteomes" id="UP001651050"/>
    </source>
</evidence>
<keyword evidence="1" id="KW-0732">Signal</keyword>
<feature type="domain" description="AB hydrolase-1" evidence="2">
    <location>
        <begin position="55"/>
        <end position="278"/>
    </location>
</feature>
<proteinExistence type="predicted"/>
<comment type="caution">
    <text evidence="3">The sequence shown here is derived from an EMBL/GenBank/DDBJ whole genome shotgun (WGS) entry which is preliminary data.</text>
</comment>
<sequence>MTVTTRSALRRARRRTRRRAGLAMLVSLFTIGSAVTLPGAADAHSSERHGPKPTIVLVHGAWADASSWTGVVRDLQADGYRVVAPANPLRALEADSDYLETLLATIDGPIVLVGHSYGAAVITNAATGDPAVQALVFVNGSVPAEGETVAELAGPDSALSAPDPTTVFDFVPAALPPTALTDVYLKPTTVLRSFAAGLSRDRALALWATQRPITFGALNETSGKPAWESIPSWYLIGTQDRVIPSSAQEAMADKAGSTVVRYNAGHLGLVTHPAQVARTITAAARATR</sequence>
<evidence type="ECO:0000313" key="3">
    <source>
        <dbReference type="EMBL" id="MCK9793425.1"/>
    </source>
</evidence>
<organism evidence="3 4">
    <name type="scientific">Isoptericola peretonis</name>
    <dbReference type="NCBI Taxonomy" id="2918523"/>
    <lineage>
        <taxon>Bacteria</taxon>
        <taxon>Bacillati</taxon>
        <taxon>Actinomycetota</taxon>
        <taxon>Actinomycetes</taxon>
        <taxon>Micrococcales</taxon>
        <taxon>Promicromonosporaceae</taxon>
        <taxon>Isoptericola</taxon>
    </lineage>
</organism>
<feature type="signal peptide" evidence="1">
    <location>
        <begin position="1"/>
        <end position="34"/>
    </location>
</feature>
<keyword evidence="4" id="KW-1185">Reference proteome</keyword>
<dbReference type="Gene3D" id="3.40.50.1820">
    <property type="entry name" value="alpha/beta hydrolase"/>
    <property type="match status" value="1"/>
</dbReference>
<gene>
    <name evidence="3" type="ORF">M1843_06685</name>
</gene>
<accession>A0ABT0J1R2</accession>
<dbReference type="PANTHER" id="PTHR37017:SF11">
    <property type="entry name" value="ESTERASE_LIPASE_THIOESTERASE DOMAIN-CONTAINING PROTEIN"/>
    <property type="match status" value="1"/>
</dbReference>
<protein>
    <submittedName>
        <fullName evidence="3">Alpha/beta hydrolase</fullName>
    </submittedName>
</protein>
<dbReference type="InterPro" id="IPR052897">
    <property type="entry name" value="Sec-Metab_Biosynth_Hydrolase"/>
</dbReference>
<reference evidence="3 4" key="1">
    <citation type="submission" date="2022-02" db="EMBL/GenBank/DDBJ databases">
        <title>The car tank lid bacteriome: a reservoir of bacteria with potential in bioremediation of fuel.</title>
        <authorList>
            <person name="Vidal-Verdu A."/>
            <person name="Gomez-Martinez D."/>
            <person name="Latorre-Perez A."/>
            <person name="Pereto J."/>
            <person name="Porcar M."/>
        </authorList>
    </citation>
    <scope>NUCLEOTIDE SEQUENCE [LARGE SCALE GENOMIC DNA]</scope>
    <source>
        <strain evidence="3 4">4D.3</strain>
    </source>
</reference>
<dbReference type="SUPFAM" id="SSF53474">
    <property type="entry name" value="alpha/beta-Hydrolases"/>
    <property type="match status" value="1"/>
</dbReference>
<evidence type="ECO:0000259" key="2">
    <source>
        <dbReference type="Pfam" id="PF12697"/>
    </source>
</evidence>
<dbReference type="InterPro" id="IPR000073">
    <property type="entry name" value="AB_hydrolase_1"/>
</dbReference>
<dbReference type="GO" id="GO:0016787">
    <property type="term" value="F:hydrolase activity"/>
    <property type="evidence" value="ECO:0007669"/>
    <property type="project" value="UniProtKB-KW"/>
</dbReference>
<dbReference type="InterPro" id="IPR029058">
    <property type="entry name" value="AB_hydrolase_fold"/>
</dbReference>
<keyword evidence="3" id="KW-0378">Hydrolase</keyword>
<dbReference type="PANTHER" id="PTHR37017">
    <property type="entry name" value="AB HYDROLASE-1 DOMAIN-CONTAINING PROTEIN-RELATED"/>
    <property type="match status" value="1"/>
</dbReference>